<dbReference type="GO" id="GO:0004075">
    <property type="term" value="F:biotin carboxylase activity"/>
    <property type="evidence" value="ECO:0007669"/>
    <property type="project" value="UniProtKB-EC"/>
</dbReference>
<dbReference type="FunFam" id="3.40.50.20:FF:000010">
    <property type="entry name" value="Propionyl-CoA carboxylase subunit alpha"/>
    <property type="match status" value="1"/>
</dbReference>
<dbReference type="EMBL" id="AYZD01000033">
    <property type="protein sequence ID" value="KRM95131.1"/>
    <property type="molecule type" value="Genomic_DNA"/>
</dbReference>
<evidence type="ECO:0000256" key="3">
    <source>
        <dbReference type="ARBA" id="ARBA00011750"/>
    </source>
</evidence>
<comment type="catalytic activity">
    <reaction evidence="12 14">
        <text>N(6)-biotinyl-L-lysyl-[protein] + hydrogencarbonate + ATP = N(6)-carboxybiotinyl-L-lysyl-[protein] + ADP + phosphate + H(+)</text>
        <dbReference type="Rhea" id="RHEA:13501"/>
        <dbReference type="Rhea" id="RHEA-COMP:10505"/>
        <dbReference type="Rhea" id="RHEA-COMP:10506"/>
        <dbReference type="ChEBI" id="CHEBI:15378"/>
        <dbReference type="ChEBI" id="CHEBI:17544"/>
        <dbReference type="ChEBI" id="CHEBI:30616"/>
        <dbReference type="ChEBI" id="CHEBI:43474"/>
        <dbReference type="ChEBI" id="CHEBI:83144"/>
        <dbReference type="ChEBI" id="CHEBI:83145"/>
        <dbReference type="ChEBI" id="CHEBI:456216"/>
        <dbReference type="EC" id="6.3.4.14"/>
    </reaction>
</comment>
<keyword evidence="7 13" id="KW-0547">Nucleotide-binding</keyword>
<dbReference type="GO" id="GO:0005524">
    <property type="term" value="F:ATP binding"/>
    <property type="evidence" value="ECO:0007669"/>
    <property type="project" value="UniProtKB-UniRule"/>
</dbReference>
<name>A0A0R2D426_9LACO</name>
<evidence type="ECO:0000256" key="4">
    <source>
        <dbReference type="ARBA" id="ARBA00013263"/>
    </source>
</evidence>
<evidence type="ECO:0000313" key="17">
    <source>
        <dbReference type="EMBL" id="KRM95131.1"/>
    </source>
</evidence>
<dbReference type="Pfam" id="PF02785">
    <property type="entry name" value="Biotin_carb_C"/>
    <property type="match status" value="1"/>
</dbReference>
<dbReference type="SUPFAM" id="SSF56059">
    <property type="entry name" value="Glutathione synthetase ATP-binding domain-like"/>
    <property type="match status" value="1"/>
</dbReference>
<dbReference type="STRING" id="1423725.FC19_GL002225"/>
<dbReference type="InterPro" id="IPR051602">
    <property type="entry name" value="ACC_Biotin_Carboxylase"/>
</dbReference>
<dbReference type="EC" id="6.3.4.14" evidence="4 14"/>
<dbReference type="SMART" id="SM00878">
    <property type="entry name" value="Biotin_carb_C"/>
    <property type="match status" value="1"/>
</dbReference>
<dbReference type="InterPro" id="IPR016185">
    <property type="entry name" value="PreATP-grasp_dom_sf"/>
</dbReference>
<protein>
    <recommendedName>
        <fullName evidence="4 14">Biotin carboxylase</fullName>
        <ecNumber evidence="4 14">6.3.4.14</ecNumber>
    </recommendedName>
    <alternativeName>
        <fullName evidence="14">Acetyl-coenzyme A carboxylase biotin carboxylase subunit A</fullName>
    </alternativeName>
</protein>
<keyword evidence="14" id="KW-0276">Fatty acid metabolism</keyword>
<evidence type="ECO:0000313" key="18">
    <source>
        <dbReference type="Proteomes" id="UP000051015"/>
    </source>
</evidence>
<feature type="domain" description="ATP-grasp" evidence="15">
    <location>
        <begin position="122"/>
        <end position="319"/>
    </location>
</feature>
<keyword evidence="11 14" id="KW-0092">Biotin</keyword>
<dbReference type="Pfam" id="PF02786">
    <property type="entry name" value="CPSase_L_D2"/>
    <property type="match status" value="1"/>
</dbReference>
<keyword evidence="14" id="KW-0443">Lipid metabolism</keyword>
<keyword evidence="9" id="KW-0460">Magnesium</keyword>
<comment type="caution">
    <text evidence="17">The sequence shown here is derived from an EMBL/GenBank/DDBJ whole genome shotgun (WGS) entry which is preliminary data.</text>
</comment>
<keyword evidence="6" id="KW-0479">Metal-binding</keyword>
<keyword evidence="18" id="KW-1185">Reference proteome</keyword>
<evidence type="ECO:0000259" key="16">
    <source>
        <dbReference type="PROSITE" id="PS50979"/>
    </source>
</evidence>
<keyword evidence="10" id="KW-0464">Manganese</keyword>
<dbReference type="Gene3D" id="3.30.470.20">
    <property type="entry name" value="ATP-grasp fold, B domain"/>
    <property type="match status" value="1"/>
</dbReference>
<dbReference type="Proteomes" id="UP000051015">
    <property type="component" value="Unassembled WGS sequence"/>
</dbReference>
<dbReference type="GO" id="GO:0046872">
    <property type="term" value="F:metal ion binding"/>
    <property type="evidence" value="ECO:0007669"/>
    <property type="project" value="UniProtKB-KW"/>
</dbReference>
<sequence>MKTVEKVLIANRGEIAVRIIRACHTLGLGAVAVYSTADKEALHVQLADEAVCIGPPEPTKSYLNQESIIEAAKMTKAVFIHPGYGFLSENEEFARKCRKNKLKFIGPNAKVIGLMGEKATARQTMKDVGVPVVPGSPGGFSTFEEGLCYAKKIGFPVMLKASAGGGGKGMRVILREEDFVKEFSLAQQEAQHAFNDNEMYLEKYLPHPRHIEIQLMADQFGNVVALHERDCTLQLNHQKVLEEAPALAVSNKTRQKMVDISIQAAKKINYVGAGTMEFLLDDPENFYFMEMNTRIQVEHPITELITNTNLVELQLRVALGEKIDLAQASISTRGFALECRINAKEAGKITALHMPSGYGIRVDTALYQGYRVPPNYDSMIAKVIAYGHDRNNAIALMKTALDETVIDGIQTNLDFLAQLLDEPEYLHNKTDVNWLEKLTKVG</sequence>
<evidence type="ECO:0000256" key="14">
    <source>
        <dbReference type="RuleBase" id="RU365063"/>
    </source>
</evidence>
<feature type="domain" description="Biotin carboxylation" evidence="16">
    <location>
        <begin position="3"/>
        <end position="440"/>
    </location>
</feature>
<keyword evidence="8 13" id="KW-0067">ATP-binding</keyword>
<dbReference type="PROSITE" id="PS50979">
    <property type="entry name" value="BC"/>
    <property type="match status" value="1"/>
</dbReference>
<evidence type="ECO:0000256" key="1">
    <source>
        <dbReference type="ARBA" id="ARBA00003761"/>
    </source>
</evidence>
<evidence type="ECO:0000256" key="11">
    <source>
        <dbReference type="ARBA" id="ARBA00023267"/>
    </source>
</evidence>
<dbReference type="FunFam" id="3.30.1490.20:FF:000003">
    <property type="entry name" value="acetyl-CoA carboxylase isoform X1"/>
    <property type="match status" value="1"/>
</dbReference>
<dbReference type="InterPro" id="IPR011764">
    <property type="entry name" value="Biotin_carboxylation_dom"/>
</dbReference>
<dbReference type="Pfam" id="PF00289">
    <property type="entry name" value="Biotin_carb_N"/>
    <property type="match status" value="1"/>
</dbReference>
<dbReference type="PROSITE" id="PS50975">
    <property type="entry name" value="ATP_GRASP"/>
    <property type="match status" value="1"/>
</dbReference>
<evidence type="ECO:0000256" key="7">
    <source>
        <dbReference type="ARBA" id="ARBA00022741"/>
    </source>
</evidence>
<reference evidence="17 18" key="1">
    <citation type="journal article" date="2015" name="Genome Announc.">
        <title>Expanding the biotechnology potential of lactobacilli through comparative genomics of 213 strains and associated genera.</title>
        <authorList>
            <person name="Sun Z."/>
            <person name="Harris H.M."/>
            <person name="McCann A."/>
            <person name="Guo C."/>
            <person name="Argimon S."/>
            <person name="Zhang W."/>
            <person name="Yang X."/>
            <person name="Jeffery I.B."/>
            <person name="Cooney J.C."/>
            <person name="Kagawa T.F."/>
            <person name="Liu W."/>
            <person name="Song Y."/>
            <person name="Salvetti E."/>
            <person name="Wrobel A."/>
            <person name="Rasinkangas P."/>
            <person name="Parkhill J."/>
            <person name="Rea M.C."/>
            <person name="O'Sullivan O."/>
            <person name="Ritari J."/>
            <person name="Douillard F.P."/>
            <person name="Paul Ross R."/>
            <person name="Yang R."/>
            <person name="Briner A.E."/>
            <person name="Felis G.E."/>
            <person name="de Vos W.M."/>
            <person name="Barrangou R."/>
            <person name="Klaenhammer T.R."/>
            <person name="Caufield P.W."/>
            <person name="Cui Y."/>
            <person name="Zhang H."/>
            <person name="O'Toole P.W."/>
        </authorList>
    </citation>
    <scope>NUCLEOTIDE SEQUENCE [LARGE SCALE GENOMIC DNA]</scope>
    <source>
        <strain evidence="17 18">DSM 21051</strain>
    </source>
</reference>
<evidence type="ECO:0000256" key="5">
    <source>
        <dbReference type="ARBA" id="ARBA00022598"/>
    </source>
</evidence>
<keyword evidence="14" id="KW-0444">Lipid biosynthesis</keyword>
<organism evidence="17 18">
    <name type="scientific">Liquorilactobacillus aquaticus DSM 21051</name>
    <dbReference type="NCBI Taxonomy" id="1423725"/>
    <lineage>
        <taxon>Bacteria</taxon>
        <taxon>Bacillati</taxon>
        <taxon>Bacillota</taxon>
        <taxon>Bacilli</taxon>
        <taxon>Lactobacillales</taxon>
        <taxon>Lactobacillaceae</taxon>
        <taxon>Liquorilactobacillus</taxon>
    </lineage>
</organism>
<gene>
    <name evidence="17" type="ORF">FC19_GL002225</name>
</gene>
<evidence type="ECO:0000256" key="8">
    <source>
        <dbReference type="ARBA" id="ARBA00022840"/>
    </source>
</evidence>
<dbReference type="PANTHER" id="PTHR48095:SF2">
    <property type="entry name" value="BIOTIN CARBOXYLASE, CHLOROPLASTIC"/>
    <property type="match status" value="1"/>
</dbReference>
<evidence type="ECO:0000256" key="12">
    <source>
        <dbReference type="ARBA" id="ARBA00048600"/>
    </source>
</evidence>
<evidence type="ECO:0000256" key="9">
    <source>
        <dbReference type="ARBA" id="ARBA00022842"/>
    </source>
</evidence>
<dbReference type="NCBIfam" id="TIGR00514">
    <property type="entry name" value="accC"/>
    <property type="match status" value="1"/>
</dbReference>
<dbReference type="PANTHER" id="PTHR48095">
    <property type="entry name" value="PYRUVATE CARBOXYLASE SUBUNIT A"/>
    <property type="match status" value="1"/>
</dbReference>
<dbReference type="GO" id="GO:2001295">
    <property type="term" value="P:malonyl-CoA biosynthetic process"/>
    <property type="evidence" value="ECO:0007669"/>
    <property type="project" value="UniProtKB-UniPathway"/>
</dbReference>
<dbReference type="SUPFAM" id="SSF51246">
    <property type="entry name" value="Rudiment single hybrid motif"/>
    <property type="match status" value="1"/>
</dbReference>
<comment type="function">
    <text evidence="1 14">This protein is a component of the acetyl coenzyme A carboxylase complex; first, biotin carboxylase catalyzes the carboxylation of the carrier protein and then the transcarboxylase transfers the carboxyl group to form malonyl-CoA.</text>
</comment>
<dbReference type="InterPro" id="IPR005481">
    <property type="entry name" value="BC-like_N"/>
</dbReference>
<dbReference type="InterPro" id="IPR005479">
    <property type="entry name" value="CPAse_ATP-bd"/>
</dbReference>
<dbReference type="PROSITE" id="PS00867">
    <property type="entry name" value="CPSASE_2"/>
    <property type="match status" value="1"/>
</dbReference>
<dbReference type="InterPro" id="IPR011761">
    <property type="entry name" value="ATP-grasp"/>
</dbReference>
<dbReference type="AlphaFoldDB" id="A0A0R2D426"/>
<accession>A0A0R2D426</accession>
<dbReference type="InterPro" id="IPR011054">
    <property type="entry name" value="Rudment_hybrid_motif"/>
</dbReference>
<dbReference type="NCBIfam" id="NF006367">
    <property type="entry name" value="PRK08591.1"/>
    <property type="match status" value="1"/>
</dbReference>
<evidence type="ECO:0000256" key="10">
    <source>
        <dbReference type="ARBA" id="ARBA00023211"/>
    </source>
</evidence>
<evidence type="ECO:0000256" key="2">
    <source>
        <dbReference type="ARBA" id="ARBA00004956"/>
    </source>
</evidence>
<dbReference type="UniPathway" id="UPA00655">
    <property type="reaction ID" value="UER00711"/>
</dbReference>
<evidence type="ECO:0000259" key="15">
    <source>
        <dbReference type="PROSITE" id="PS50975"/>
    </source>
</evidence>
<keyword evidence="5 14" id="KW-0436">Ligase</keyword>
<dbReference type="GO" id="GO:0006633">
    <property type="term" value="P:fatty acid biosynthetic process"/>
    <property type="evidence" value="ECO:0007669"/>
    <property type="project" value="UniProtKB-KW"/>
</dbReference>
<evidence type="ECO:0000256" key="13">
    <source>
        <dbReference type="PROSITE-ProRule" id="PRU00409"/>
    </source>
</evidence>
<proteinExistence type="predicted"/>
<dbReference type="PROSITE" id="PS00866">
    <property type="entry name" value="CPSASE_1"/>
    <property type="match status" value="1"/>
</dbReference>
<dbReference type="PATRIC" id="fig|1423725.3.peg.2290"/>
<dbReference type="InterPro" id="IPR005482">
    <property type="entry name" value="Biotin_COase_C"/>
</dbReference>
<comment type="subunit">
    <text evidence="3 14">Acetyl-CoA carboxylase is a heterohexamer of biotin carboxyl carrier protein, biotin carboxylase and the two subunits of carboxyl transferase in a 2:2 complex.</text>
</comment>
<comment type="pathway">
    <text evidence="2 14">Lipid metabolism; malonyl-CoA biosynthesis; malonyl-CoA from acetyl-CoA: step 1/1.</text>
</comment>
<evidence type="ECO:0000256" key="6">
    <source>
        <dbReference type="ARBA" id="ARBA00022723"/>
    </source>
</evidence>
<keyword evidence="14" id="KW-0275">Fatty acid biosynthesis</keyword>
<dbReference type="InterPro" id="IPR004549">
    <property type="entry name" value="Acetyl_CoA_COase_biotin_COase"/>
</dbReference>
<dbReference type="SUPFAM" id="SSF52440">
    <property type="entry name" value="PreATP-grasp domain"/>
    <property type="match status" value="1"/>
</dbReference>